<keyword evidence="5 7" id="KW-1133">Transmembrane helix</keyword>
<feature type="transmembrane region" description="Helical" evidence="7">
    <location>
        <begin position="15"/>
        <end position="33"/>
    </location>
</feature>
<evidence type="ECO:0000256" key="3">
    <source>
        <dbReference type="ARBA" id="ARBA00022475"/>
    </source>
</evidence>
<evidence type="ECO:0000256" key="2">
    <source>
        <dbReference type="ARBA" id="ARBA00022448"/>
    </source>
</evidence>
<dbReference type="Proteomes" id="UP000593626">
    <property type="component" value="Chromosome"/>
</dbReference>
<dbReference type="InterPro" id="IPR020846">
    <property type="entry name" value="MFS_dom"/>
</dbReference>
<evidence type="ECO:0000256" key="6">
    <source>
        <dbReference type="ARBA" id="ARBA00023136"/>
    </source>
</evidence>
<name>A0A7S8CAU8_9BACI</name>
<evidence type="ECO:0000259" key="8">
    <source>
        <dbReference type="PROSITE" id="PS50850"/>
    </source>
</evidence>
<dbReference type="InterPro" id="IPR024989">
    <property type="entry name" value="MFS_assoc_dom"/>
</dbReference>
<keyword evidence="2" id="KW-0813">Transport</keyword>
<dbReference type="EMBL" id="CP049742">
    <property type="protein sequence ID" value="QPC46542.1"/>
    <property type="molecule type" value="Genomic_DNA"/>
</dbReference>
<dbReference type="Gene3D" id="1.20.1250.20">
    <property type="entry name" value="MFS general substrate transporter like domains"/>
    <property type="match status" value="2"/>
</dbReference>
<dbReference type="AlphaFoldDB" id="A0A7S8CAU8"/>
<feature type="transmembrane region" description="Helical" evidence="7">
    <location>
        <begin position="293"/>
        <end position="316"/>
    </location>
</feature>
<gene>
    <name evidence="9" type="ORF">G8O30_05960</name>
</gene>
<feature type="transmembrane region" description="Helical" evidence="7">
    <location>
        <begin position="328"/>
        <end position="347"/>
    </location>
</feature>
<keyword evidence="3" id="KW-1003">Cell membrane</keyword>
<evidence type="ECO:0000256" key="1">
    <source>
        <dbReference type="ARBA" id="ARBA00004651"/>
    </source>
</evidence>
<evidence type="ECO:0000256" key="7">
    <source>
        <dbReference type="SAM" id="Phobius"/>
    </source>
</evidence>
<feature type="transmembrane region" description="Helical" evidence="7">
    <location>
        <begin position="161"/>
        <end position="182"/>
    </location>
</feature>
<evidence type="ECO:0000256" key="4">
    <source>
        <dbReference type="ARBA" id="ARBA00022692"/>
    </source>
</evidence>
<keyword evidence="10" id="KW-1185">Reference proteome</keyword>
<organism evidence="9 10">
    <name type="scientific">Mangrovibacillus cuniculi</name>
    <dbReference type="NCBI Taxonomy" id="2593652"/>
    <lineage>
        <taxon>Bacteria</taxon>
        <taxon>Bacillati</taxon>
        <taxon>Bacillota</taxon>
        <taxon>Bacilli</taxon>
        <taxon>Bacillales</taxon>
        <taxon>Bacillaceae</taxon>
        <taxon>Mangrovibacillus</taxon>
    </lineage>
</organism>
<dbReference type="PANTHER" id="PTHR23522:SF4">
    <property type="entry name" value="NUCLEOSIDE PERMEASE NUPG-RELATED"/>
    <property type="match status" value="1"/>
</dbReference>
<dbReference type="PANTHER" id="PTHR23522">
    <property type="entry name" value="BLL5896 PROTEIN"/>
    <property type="match status" value="1"/>
</dbReference>
<reference evidence="9 10" key="1">
    <citation type="submission" date="2019-07" db="EMBL/GenBank/DDBJ databases">
        <title>Genome sequence of 2 isolates from Red Sea Mangroves.</title>
        <authorList>
            <person name="Sefrji F."/>
            <person name="Michoud G."/>
            <person name="Merlino G."/>
            <person name="Daffonchio D."/>
        </authorList>
    </citation>
    <scope>NUCLEOTIDE SEQUENCE [LARGE SCALE GENOMIC DNA]</scope>
    <source>
        <strain evidence="9 10">R1DC41</strain>
    </source>
</reference>
<evidence type="ECO:0000313" key="10">
    <source>
        <dbReference type="Proteomes" id="UP000593626"/>
    </source>
</evidence>
<dbReference type="GO" id="GO:0005886">
    <property type="term" value="C:plasma membrane"/>
    <property type="evidence" value="ECO:0007669"/>
    <property type="project" value="UniProtKB-SubCell"/>
</dbReference>
<feature type="transmembrane region" description="Helical" evidence="7">
    <location>
        <begin position="359"/>
        <end position="382"/>
    </location>
</feature>
<dbReference type="Pfam" id="PF12832">
    <property type="entry name" value="MFS_1_like"/>
    <property type="match status" value="1"/>
</dbReference>
<feature type="transmembrane region" description="Helical" evidence="7">
    <location>
        <begin position="138"/>
        <end position="155"/>
    </location>
</feature>
<feature type="transmembrane region" description="Helical" evidence="7">
    <location>
        <begin position="264"/>
        <end position="287"/>
    </location>
</feature>
<dbReference type="SUPFAM" id="SSF103473">
    <property type="entry name" value="MFS general substrate transporter"/>
    <property type="match status" value="1"/>
</dbReference>
<keyword evidence="6 7" id="KW-0472">Membrane</keyword>
<protein>
    <submittedName>
        <fullName evidence="9">MFS transporter</fullName>
    </submittedName>
</protein>
<dbReference type="PROSITE" id="PS50850">
    <property type="entry name" value="MFS"/>
    <property type="match status" value="1"/>
</dbReference>
<feature type="transmembrane region" description="Helical" evidence="7">
    <location>
        <begin position="45"/>
        <end position="63"/>
    </location>
</feature>
<sequence length="395" mass="43048">METIYVNEGMVYKSYYTLMFLAVGSLYPLLSVYLSNVIGLSPAEIGMIMSLGPVVMIVFQPIWGFQADKTGQPKMLLQLTMVMTAIMGIGYLLFDSYLILFLVAILVAVFQSALIPLSDSMALSYAGRSGTPYGSIRMYGSLGFALAVFFMGRLAETTIGLPVIVYAFSIFLLFGAAFLWFIPKSDVQKKADLSLKKAVVGLSNNKPFLLLLVITFCFFGPNLANNVYFSLFVEASGATYAGIGIVFLLAVISEIPFIRIASLVANKIGVMGCISLASGIALIRWIIYLNEPSLAVVYGTTILQGISIGLFIPTALQYVKEITPPTMVASAITIYSSIGNGLGNWFHTLVGGQIAERFSIYHVYTWFAIITALGLVTTIYLMRKPVESYVEQQAS</sequence>
<dbReference type="GO" id="GO:0015212">
    <property type="term" value="F:cytidine transmembrane transporter activity"/>
    <property type="evidence" value="ECO:0007669"/>
    <property type="project" value="TreeGrafter"/>
</dbReference>
<dbReference type="KEGG" id="mcui:G8O30_05960"/>
<feature type="domain" description="Major facilitator superfamily (MFS) profile" evidence="8">
    <location>
        <begin position="169"/>
        <end position="395"/>
    </location>
</feature>
<keyword evidence="4 7" id="KW-0812">Transmembrane</keyword>
<evidence type="ECO:0000313" key="9">
    <source>
        <dbReference type="EMBL" id="QPC46542.1"/>
    </source>
</evidence>
<dbReference type="InterPro" id="IPR036259">
    <property type="entry name" value="MFS_trans_sf"/>
</dbReference>
<dbReference type="GO" id="GO:0015213">
    <property type="term" value="F:uridine transmembrane transporter activity"/>
    <property type="evidence" value="ECO:0007669"/>
    <property type="project" value="TreeGrafter"/>
</dbReference>
<comment type="subcellular location">
    <subcellularLocation>
        <location evidence="1">Cell membrane</location>
        <topology evidence="1">Multi-pass membrane protein</topology>
    </subcellularLocation>
</comment>
<feature type="transmembrane region" description="Helical" evidence="7">
    <location>
        <begin position="203"/>
        <end position="221"/>
    </location>
</feature>
<feature type="transmembrane region" description="Helical" evidence="7">
    <location>
        <begin position="227"/>
        <end position="252"/>
    </location>
</feature>
<proteinExistence type="predicted"/>
<accession>A0A7S8CAU8</accession>
<feature type="transmembrane region" description="Helical" evidence="7">
    <location>
        <begin position="99"/>
        <end position="117"/>
    </location>
</feature>
<evidence type="ECO:0000256" key="5">
    <source>
        <dbReference type="ARBA" id="ARBA00022989"/>
    </source>
</evidence>